<dbReference type="SUPFAM" id="SSF158472">
    <property type="entry name" value="HAMP domain-like"/>
    <property type="match status" value="1"/>
</dbReference>
<feature type="compositionally biased region" description="Low complexity" evidence="6">
    <location>
        <begin position="21"/>
        <end position="43"/>
    </location>
</feature>
<dbReference type="CDD" id="cd07302">
    <property type="entry name" value="CHD"/>
    <property type="match status" value="1"/>
</dbReference>
<dbReference type="GO" id="GO:0035556">
    <property type="term" value="P:intracellular signal transduction"/>
    <property type="evidence" value="ECO:0007669"/>
    <property type="project" value="InterPro"/>
</dbReference>
<dbReference type="SUPFAM" id="SSF55073">
    <property type="entry name" value="Nucleotide cyclase"/>
    <property type="match status" value="1"/>
</dbReference>
<dbReference type="PROSITE" id="PS50885">
    <property type="entry name" value="HAMP"/>
    <property type="match status" value="1"/>
</dbReference>
<dbReference type="GO" id="GO:0004016">
    <property type="term" value="F:adenylate cyclase activity"/>
    <property type="evidence" value="ECO:0007669"/>
    <property type="project" value="UniProtKB-ARBA"/>
</dbReference>
<keyword evidence="3 7" id="KW-0812">Transmembrane</keyword>
<dbReference type="Pfam" id="PF00672">
    <property type="entry name" value="HAMP"/>
    <property type="match status" value="1"/>
</dbReference>
<evidence type="ECO:0000313" key="11">
    <source>
        <dbReference type="Proteomes" id="UP000316252"/>
    </source>
</evidence>
<evidence type="ECO:0000256" key="4">
    <source>
        <dbReference type="ARBA" id="ARBA00022989"/>
    </source>
</evidence>
<sequence length="769" mass="81261">MTRAAGQGRGPMTDANDRADATASQGATGAASAADPLAGPGSATGSAPSRESTTLPLGTRRGGTRRGLSIQSKLLVMLLLTSLLSTIVVGAIGYASATGALKKAALDQLVGIRGARAAEITRTMENIRTTAILASGNDSAVAASEAFNAGFAELQKQTPTPAEESAVSDFYSDTFVPALEKNAGEQFSDTAFAPTDPAGVYLQSKYTAPLALDYDTALATSDAGDGSAWSAANAEYNSFFASLVDRIGFEDALLLDTDGDVVYSAYLGADLGTNLRTGPYRDSALAKAYDEVLATNSVDATRFTDFERYVPSLDSPTAWALSPIGDRDGRVTGVLALQIPVETINNVMTGDEGWAKQGLGETGEVYLAGDDRTMRSNSRELIQHPKDYAKDAIAGGTPSATAKKVVAAKSTILLQPLRNASVTSALQGKTGTNEAPSYVGGQSLAAYAPLQIEGLNWVIVARITTAEAYSSAAEFTRNLVLSTAAIALLVSLLSLLLAQIFLRPLRRLQTAVQRVSAGELGVQVDTGSRDEVADLGVAFNDMSRSLEIKAELLDAERAEYDRLLHTVMPETVAKRYRQGDETIAEDHQDVSVIFADIVGFDDFSRGMESAQSLALLNDIVRGFDEAATRLGVERVRTTRLEGYLASCGLIVPRVDNARRVVEFAIEMQNVLDRLGAQHGATLTLRAGVDSGTVTSGLIGRSSVVYDMWGDAVSLAHRVQDAAEGPGIFVTQRVADQLPDTIPLTESAGFGDERVFKVDRSAADREARRG</sequence>
<keyword evidence="2" id="KW-1003">Cell membrane</keyword>
<feature type="domain" description="HAMP" evidence="9">
    <location>
        <begin position="499"/>
        <end position="551"/>
    </location>
</feature>
<dbReference type="Gene3D" id="1.10.8.500">
    <property type="entry name" value="HAMP domain in histidine kinase"/>
    <property type="match status" value="1"/>
</dbReference>
<dbReference type="GO" id="GO:0005886">
    <property type="term" value="C:plasma membrane"/>
    <property type="evidence" value="ECO:0007669"/>
    <property type="project" value="UniProtKB-SubCell"/>
</dbReference>
<dbReference type="EMBL" id="VHQG01000004">
    <property type="protein sequence ID" value="TPW74472.1"/>
    <property type="molecule type" value="Genomic_DNA"/>
</dbReference>
<dbReference type="InterPro" id="IPR029787">
    <property type="entry name" value="Nucleotide_cyclase"/>
</dbReference>
<feature type="transmembrane region" description="Helical" evidence="7">
    <location>
        <begin position="74"/>
        <end position="95"/>
    </location>
</feature>
<evidence type="ECO:0000313" key="10">
    <source>
        <dbReference type="EMBL" id="TPW74472.1"/>
    </source>
</evidence>
<keyword evidence="4 7" id="KW-1133">Transmembrane helix</keyword>
<dbReference type="InterPro" id="IPR003660">
    <property type="entry name" value="HAMP_dom"/>
</dbReference>
<dbReference type="OrthoDB" id="9806704at2"/>
<organism evidence="10 11">
    <name type="scientific">Schumannella soli</name>
    <dbReference type="NCBI Taxonomy" id="2590779"/>
    <lineage>
        <taxon>Bacteria</taxon>
        <taxon>Bacillati</taxon>
        <taxon>Actinomycetota</taxon>
        <taxon>Actinomycetes</taxon>
        <taxon>Micrococcales</taxon>
        <taxon>Microbacteriaceae</taxon>
        <taxon>Schumannella</taxon>
    </lineage>
</organism>
<dbReference type="PANTHER" id="PTHR45655">
    <property type="entry name" value="GUANYLATE CYCLASE SOLUBLE SUBUNIT BETA-2"/>
    <property type="match status" value="1"/>
</dbReference>
<name>A0A506XXQ4_9MICO</name>
<dbReference type="CDD" id="cd06225">
    <property type="entry name" value="HAMP"/>
    <property type="match status" value="1"/>
</dbReference>
<dbReference type="SMART" id="SM00304">
    <property type="entry name" value="HAMP"/>
    <property type="match status" value="1"/>
</dbReference>
<keyword evidence="11" id="KW-1185">Reference proteome</keyword>
<comment type="subcellular location">
    <subcellularLocation>
        <location evidence="1">Cell membrane</location>
        <topology evidence="1">Multi-pass membrane protein</topology>
    </subcellularLocation>
</comment>
<feature type="domain" description="Guanylate cyclase" evidence="8">
    <location>
        <begin position="591"/>
        <end position="719"/>
    </location>
</feature>
<evidence type="ECO:0000259" key="8">
    <source>
        <dbReference type="PROSITE" id="PS50125"/>
    </source>
</evidence>
<dbReference type="PROSITE" id="PS50125">
    <property type="entry name" value="GUANYLATE_CYCLASE_2"/>
    <property type="match status" value="1"/>
</dbReference>
<dbReference type="AlphaFoldDB" id="A0A506XXQ4"/>
<comment type="caution">
    <text evidence="10">The sequence shown here is derived from an EMBL/GenBank/DDBJ whole genome shotgun (WGS) entry which is preliminary data.</text>
</comment>
<evidence type="ECO:0000256" key="6">
    <source>
        <dbReference type="SAM" id="MobiDB-lite"/>
    </source>
</evidence>
<dbReference type="CDD" id="cd18774">
    <property type="entry name" value="PDC2_HK_sensor"/>
    <property type="match status" value="1"/>
</dbReference>
<dbReference type="Proteomes" id="UP000316252">
    <property type="component" value="Unassembled WGS sequence"/>
</dbReference>
<protein>
    <submittedName>
        <fullName evidence="10">HAMP domain-containing protein</fullName>
    </submittedName>
</protein>
<evidence type="ECO:0000256" key="5">
    <source>
        <dbReference type="ARBA" id="ARBA00023136"/>
    </source>
</evidence>
<evidence type="ECO:0000256" key="1">
    <source>
        <dbReference type="ARBA" id="ARBA00004651"/>
    </source>
</evidence>
<feature type="transmembrane region" description="Helical" evidence="7">
    <location>
        <begin position="479"/>
        <end position="502"/>
    </location>
</feature>
<evidence type="ECO:0000256" key="7">
    <source>
        <dbReference type="SAM" id="Phobius"/>
    </source>
</evidence>
<evidence type="ECO:0000256" key="3">
    <source>
        <dbReference type="ARBA" id="ARBA00022692"/>
    </source>
</evidence>
<dbReference type="Gene3D" id="3.30.450.20">
    <property type="entry name" value="PAS domain"/>
    <property type="match status" value="1"/>
</dbReference>
<dbReference type="PANTHER" id="PTHR45655:SF13">
    <property type="entry name" value="SOLUBLE GUANYLATE CYCLASE GCY-32-RELATED"/>
    <property type="match status" value="1"/>
</dbReference>
<dbReference type="GO" id="GO:0009190">
    <property type="term" value="P:cyclic nucleotide biosynthetic process"/>
    <property type="evidence" value="ECO:0007669"/>
    <property type="project" value="InterPro"/>
</dbReference>
<keyword evidence="5 7" id="KW-0472">Membrane</keyword>
<feature type="region of interest" description="Disordered" evidence="6">
    <location>
        <begin position="1"/>
        <end position="64"/>
    </location>
</feature>
<proteinExistence type="predicted"/>
<evidence type="ECO:0000256" key="2">
    <source>
        <dbReference type="ARBA" id="ARBA00022475"/>
    </source>
</evidence>
<accession>A0A506XXQ4</accession>
<dbReference type="Gene3D" id="3.30.70.1230">
    <property type="entry name" value="Nucleotide cyclase"/>
    <property type="match status" value="1"/>
</dbReference>
<dbReference type="Pfam" id="PF00211">
    <property type="entry name" value="Guanylate_cyc"/>
    <property type="match status" value="1"/>
</dbReference>
<dbReference type="SMART" id="SM00044">
    <property type="entry name" value="CYCc"/>
    <property type="match status" value="1"/>
</dbReference>
<dbReference type="InterPro" id="IPR033479">
    <property type="entry name" value="dCache_1"/>
</dbReference>
<reference evidence="10 11" key="1">
    <citation type="submission" date="2019-06" db="EMBL/GenBank/DDBJ databases">
        <authorList>
            <person name="Li F."/>
        </authorList>
    </citation>
    <scope>NUCLEOTIDE SEQUENCE [LARGE SCALE GENOMIC DNA]</scope>
    <source>
        <strain evidence="10 11">10F1D-1</strain>
    </source>
</reference>
<evidence type="ECO:0000259" key="9">
    <source>
        <dbReference type="PROSITE" id="PS50885"/>
    </source>
</evidence>
<dbReference type="Pfam" id="PF02743">
    <property type="entry name" value="dCache_1"/>
    <property type="match status" value="1"/>
</dbReference>
<dbReference type="InterPro" id="IPR001054">
    <property type="entry name" value="A/G_cyclase"/>
</dbReference>
<gene>
    <name evidence="10" type="ORF">FJ657_12765</name>
</gene>